<name>A0ABV3Y5T8_9ACTN</name>
<dbReference type="EMBL" id="JBFSHR010000107">
    <property type="protein sequence ID" value="MEX6430890.1"/>
    <property type="molecule type" value="Genomic_DNA"/>
</dbReference>
<accession>A0ABV3Y5T8</accession>
<dbReference type="Proteomes" id="UP001560267">
    <property type="component" value="Unassembled WGS sequence"/>
</dbReference>
<comment type="caution">
    <text evidence="1">The sequence shown here is derived from an EMBL/GenBank/DDBJ whole genome shotgun (WGS) entry which is preliminary data.</text>
</comment>
<sequence>MIAIIRQDGAHERQRRCLLKPPTGPVAIVDDPADEAVVRQWLAAIAREIPTDLGVASRIEAAASTGISLHLIESSFAVGATQLTFRPNSPNPEGVF</sequence>
<reference evidence="1 2" key="1">
    <citation type="submission" date="2024-07" db="EMBL/GenBank/DDBJ databases">
        <title>Draft Genome Sequence of Ferrimicrobium acidiphilum Strain YE2023, Isolated from a Pulp of Bioleach Reactor.</title>
        <authorList>
            <person name="Elkina Y.A."/>
            <person name="Bulaeva A.G."/>
            <person name="Beletsky A.V."/>
            <person name="Mardanov A.V."/>
        </authorList>
    </citation>
    <scope>NUCLEOTIDE SEQUENCE [LARGE SCALE GENOMIC DNA]</scope>
    <source>
        <strain evidence="1 2">YE2023</strain>
    </source>
</reference>
<gene>
    <name evidence="1" type="ORF">AB6A68_13780</name>
</gene>
<proteinExistence type="predicted"/>
<keyword evidence="2" id="KW-1185">Reference proteome</keyword>
<evidence type="ECO:0000313" key="2">
    <source>
        <dbReference type="Proteomes" id="UP001560267"/>
    </source>
</evidence>
<evidence type="ECO:0000313" key="1">
    <source>
        <dbReference type="EMBL" id="MEX6430890.1"/>
    </source>
</evidence>
<organism evidence="1 2">
    <name type="scientific">Ferrimicrobium acidiphilum</name>
    <dbReference type="NCBI Taxonomy" id="121039"/>
    <lineage>
        <taxon>Bacteria</taxon>
        <taxon>Bacillati</taxon>
        <taxon>Actinomycetota</taxon>
        <taxon>Acidimicrobiia</taxon>
        <taxon>Acidimicrobiales</taxon>
        <taxon>Acidimicrobiaceae</taxon>
        <taxon>Ferrimicrobium</taxon>
    </lineage>
</organism>
<protein>
    <submittedName>
        <fullName evidence="1">Uncharacterized protein</fullName>
    </submittedName>
</protein>